<dbReference type="PANTHER" id="PTHR13604">
    <property type="entry name" value="DC12-RELATED"/>
    <property type="match status" value="1"/>
</dbReference>
<keyword evidence="5" id="KW-0190">Covalent protein-DNA linkage</keyword>
<evidence type="ECO:0000256" key="2">
    <source>
        <dbReference type="ARBA" id="ARBA00022670"/>
    </source>
</evidence>
<evidence type="ECO:0000313" key="9">
    <source>
        <dbReference type="EMBL" id="MCJ1960783.1"/>
    </source>
</evidence>
<dbReference type="InterPro" id="IPR003738">
    <property type="entry name" value="SRAP"/>
</dbReference>
<evidence type="ECO:0000256" key="4">
    <source>
        <dbReference type="ARBA" id="ARBA00022801"/>
    </source>
</evidence>
<evidence type="ECO:0000313" key="10">
    <source>
        <dbReference type="Proteomes" id="UP001162802"/>
    </source>
</evidence>
<evidence type="ECO:0000256" key="8">
    <source>
        <dbReference type="RuleBase" id="RU364100"/>
    </source>
</evidence>
<dbReference type="SUPFAM" id="SSF143081">
    <property type="entry name" value="BB1717-like"/>
    <property type="match status" value="1"/>
</dbReference>
<dbReference type="EMBL" id="JALHAT010000012">
    <property type="protein sequence ID" value="MCJ1960783.1"/>
    <property type="molecule type" value="Genomic_DNA"/>
</dbReference>
<dbReference type="Gene3D" id="3.90.1680.10">
    <property type="entry name" value="SOS response associated peptidase-like"/>
    <property type="match status" value="1"/>
</dbReference>
<proteinExistence type="inferred from homology"/>
<evidence type="ECO:0000256" key="6">
    <source>
        <dbReference type="ARBA" id="ARBA00023125"/>
    </source>
</evidence>
<dbReference type="PANTHER" id="PTHR13604:SF0">
    <property type="entry name" value="ABASIC SITE PROCESSING PROTEIN HMCES"/>
    <property type="match status" value="1"/>
</dbReference>
<keyword evidence="4 8" id="KW-0378">Hydrolase</keyword>
<comment type="caution">
    <text evidence="9">The sequence shown here is derived from an EMBL/GenBank/DDBJ whole genome shotgun (WGS) entry which is preliminary data.</text>
</comment>
<accession>A0ABT0AC69</accession>
<reference evidence="9" key="1">
    <citation type="submission" date="2022-03" db="EMBL/GenBank/DDBJ databases">
        <title>Identification of a novel bacterium isolated from mangrove sediments.</title>
        <authorList>
            <person name="Pan X."/>
        </authorList>
    </citation>
    <scope>NUCLEOTIDE SEQUENCE</scope>
    <source>
        <strain evidence="9">B2637</strain>
    </source>
</reference>
<keyword evidence="2 8" id="KW-0645">Protease</keyword>
<keyword evidence="6" id="KW-0238">DNA-binding</keyword>
<dbReference type="Proteomes" id="UP001162802">
    <property type="component" value="Unassembled WGS sequence"/>
</dbReference>
<protein>
    <recommendedName>
        <fullName evidence="8">Abasic site processing protein</fullName>
        <ecNumber evidence="8">3.4.-.-</ecNumber>
    </recommendedName>
</protein>
<evidence type="ECO:0000256" key="3">
    <source>
        <dbReference type="ARBA" id="ARBA00022763"/>
    </source>
</evidence>
<dbReference type="RefSeq" id="WP_243799244.1">
    <property type="nucleotide sequence ID" value="NZ_JALHAT010000012.1"/>
</dbReference>
<comment type="similarity">
    <text evidence="1 8">Belongs to the SOS response-associated peptidase family.</text>
</comment>
<evidence type="ECO:0000256" key="5">
    <source>
        <dbReference type="ARBA" id="ARBA00023124"/>
    </source>
</evidence>
<dbReference type="EC" id="3.4.-.-" evidence="8"/>
<gene>
    <name evidence="9" type="ORF">MTR65_08835</name>
</gene>
<keyword evidence="7" id="KW-0456">Lyase</keyword>
<evidence type="ECO:0000256" key="7">
    <source>
        <dbReference type="ARBA" id="ARBA00023239"/>
    </source>
</evidence>
<dbReference type="InterPro" id="IPR036590">
    <property type="entry name" value="SRAP-like"/>
</dbReference>
<name>A0ABT0AC69_9SPHN</name>
<evidence type="ECO:0000256" key="1">
    <source>
        <dbReference type="ARBA" id="ARBA00008136"/>
    </source>
</evidence>
<keyword evidence="10" id="KW-1185">Reference proteome</keyword>
<sequence>MRAKTMTMLYRLDAPAAAVGRAFETDTREDPWAGGYVGPGQFAPVLTAGREAIAGPMPRTRQPRRMIPRLWGVMPPQSAMDTRPHGILTARNLDSPFWTGNLRNPEFRCLVPATAFMEWGRPSPVDGRRRQLWLSCADQPIFAFAGVWKDSEVPAFAILTCEANAALRAEGRETMPVILPPDPKAHETWLRAGWDRAQTLVQPYSSSLLSCSQTHRSGTAPPR</sequence>
<organism evidence="9 10">
    <name type="scientific">Novosphingobium mangrovi</name>
    <name type="common">ex Hu et al. 2023</name>
    <dbReference type="NCBI Taxonomy" id="2930094"/>
    <lineage>
        <taxon>Bacteria</taxon>
        <taxon>Pseudomonadati</taxon>
        <taxon>Pseudomonadota</taxon>
        <taxon>Alphaproteobacteria</taxon>
        <taxon>Sphingomonadales</taxon>
        <taxon>Sphingomonadaceae</taxon>
        <taxon>Novosphingobium</taxon>
    </lineage>
</organism>
<keyword evidence="3" id="KW-0227">DNA damage</keyword>
<dbReference type="Pfam" id="PF02586">
    <property type="entry name" value="SRAP"/>
    <property type="match status" value="1"/>
</dbReference>